<dbReference type="Proteomes" id="UP001054945">
    <property type="component" value="Unassembled WGS sequence"/>
</dbReference>
<reference evidence="2 3" key="1">
    <citation type="submission" date="2021-06" db="EMBL/GenBank/DDBJ databases">
        <title>Caerostris extrusa draft genome.</title>
        <authorList>
            <person name="Kono N."/>
            <person name="Arakawa K."/>
        </authorList>
    </citation>
    <scope>NUCLEOTIDE SEQUENCE [LARGE SCALE GENOMIC DNA]</scope>
</reference>
<comment type="caution">
    <text evidence="2">The sequence shown here is derived from an EMBL/GenBank/DDBJ whole genome shotgun (WGS) entry which is preliminary data.</text>
</comment>
<keyword evidence="3" id="KW-1185">Reference proteome</keyword>
<evidence type="ECO:0000313" key="2">
    <source>
        <dbReference type="EMBL" id="GIY14568.1"/>
    </source>
</evidence>
<feature type="region of interest" description="Disordered" evidence="1">
    <location>
        <begin position="61"/>
        <end position="95"/>
    </location>
</feature>
<protein>
    <submittedName>
        <fullName evidence="2">Uncharacterized protein</fullName>
    </submittedName>
</protein>
<name>A0AAV4R3A7_CAEEX</name>
<gene>
    <name evidence="2" type="ORF">CEXT_803261</name>
</gene>
<accession>A0AAV4R3A7</accession>
<proteinExistence type="predicted"/>
<evidence type="ECO:0000256" key="1">
    <source>
        <dbReference type="SAM" id="MobiDB-lite"/>
    </source>
</evidence>
<organism evidence="2 3">
    <name type="scientific">Caerostris extrusa</name>
    <name type="common">Bark spider</name>
    <name type="synonym">Caerostris bankana</name>
    <dbReference type="NCBI Taxonomy" id="172846"/>
    <lineage>
        <taxon>Eukaryota</taxon>
        <taxon>Metazoa</taxon>
        <taxon>Ecdysozoa</taxon>
        <taxon>Arthropoda</taxon>
        <taxon>Chelicerata</taxon>
        <taxon>Arachnida</taxon>
        <taxon>Araneae</taxon>
        <taxon>Araneomorphae</taxon>
        <taxon>Entelegynae</taxon>
        <taxon>Araneoidea</taxon>
        <taxon>Araneidae</taxon>
        <taxon>Caerostris</taxon>
    </lineage>
</organism>
<sequence>MGINFAWVKRLVFVRASKTGFDGNPSVLRAWICPRASPCDTRLIASDLETEFTAVHSHSSLTSFDNAFPPSGQSRGNPEREKPLNVSGGRESTDIQLGVERTGRASRVTLGFTRHAPRK</sequence>
<feature type="compositionally biased region" description="Polar residues" evidence="1">
    <location>
        <begin position="61"/>
        <end position="76"/>
    </location>
</feature>
<evidence type="ECO:0000313" key="3">
    <source>
        <dbReference type="Proteomes" id="UP001054945"/>
    </source>
</evidence>
<dbReference type="AlphaFoldDB" id="A0AAV4R3A7"/>
<dbReference type="EMBL" id="BPLR01007105">
    <property type="protein sequence ID" value="GIY14568.1"/>
    <property type="molecule type" value="Genomic_DNA"/>
</dbReference>